<dbReference type="GeneID" id="79827656"/>
<dbReference type="Proteomes" id="UP000294684">
    <property type="component" value="Unassembled WGS sequence"/>
</dbReference>
<protein>
    <submittedName>
        <fullName evidence="1">Uncharacterized protein</fullName>
    </submittedName>
</protein>
<proteinExistence type="predicted"/>
<dbReference type="AlphaFoldDB" id="A0A4R8MV99"/>
<dbReference type="OrthoDB" id="341160at2"/>
<dbReference type="RefSeq" id="WP_134151970.1">
    <property type="nucleotide sequence ID" value="NZ_SORO01000001.1"/>
</dbReference>
<dbReference type="EMBL" id="SORO01000001">
    <property type="protein sequence ID" value="TDY73333.1"/>
    <property type="molecule type" value="Genomic_DNA"/>
</dbReference>
<accession>A0A4R8MV99</accession>
<organism evidence="1 2">
    <name type="scientific">Leptospira meyeri</name>
    <dbReference type="NCBI Taxonomy" id="29508"/>
    <lineage>
        <taxon>Bacteria</taxon>
        <taxon>Pseudomonadati</taxon>
        <taxon>Spirochaetota</taxon>
        <taxon>Spirochaetia</taxon>
        <taxon>Leptospirales</taxon>
        <taxon>Leptospiraceae</taxon>
        <taxon>Leptospira</taxon>
    </lineage>
</organism>
<evidence type="ECO:0000313" key="1">
    <source>
        <dbReference type="EMBL" id="TDY73333.1"/>
    </source>
</evidence>
<evidence type="ECO:0000313" key="2">
    <source>
        <dbReference type="Proteomes" id="UP000294684"/>
    </source>
</evidence>
<gene>
    <name evidence="1" type="ORF">CLV96_2363</name>
</gene>
<name>A0A4R8MV99_LEPME</name>
<dbReference type="STRING" id="1193051.LEP1GSC017_1638"/>
<comment type="caution">
    <text evidence="1">The sequence shown here is derived from an EMBL/GenBank/DDBJ whole genome shotgun (WGS) entry which is preliminary data.</text>
</comment>
<sequence length="916" mass="100320">MTIKLVETKIRSRVIITILLLTMAFLQFCIGTESTKSKEKDNLSLLGLFIGKNDQNSSILVSDGTTVTSMIKSIEGGTIQLGKELSFVIPPNSLDKDTEITIEKTGKADSNSQFKFFGQGYKFSPPGTQFAMDKPASLVVTYDSSKISEQNLNLRSQQMFYFDEASKSYIGVPTSIDYAKGSLVAQVEHFTSYALFAVPSATGNNSPLISIQSPVPTQIHADAPIYIRADVRDIDLDGSIIAVKLSYKKSTSATYTNEVAMQPENNVSISPTSRYVYLIPSTFYTNADKLAGTTLDIKIEAWDNKSLKSSSPIVTNYTVNRNCLPNTLRTNLTGIQNINAGFQRNMLLSCRNEDTNSYLTGQYIVPEVVHAINNVGKLDKPGSAGTLFTATKSDYVSSGKVELRLLSSVTNSVTQDFTILPGNVQTLSIYETDSFGNKTALLSKTDEPQTISMKEGNVKYFALEGHDGYGNIVTYFPWLNADWNVPTNGDLGTLDRDTPISLVVNLYTLDAKVGFSNLVASIAEGAIQLTQTIQILSRQLIDIRSNFNDATYPGAETFFSSAASITSDGDTAYFVFNHFQSAANAFNNKEQLSTYKFNRSSGLSTLPPIVSFTGQWQLQAVLNLSMAMAGPIPYVLYSTAPTYSGDVSYSNGNIKLYAKKYDSSSNTWLPVGSIINSELNGLNYSYSIATNGTDPWVAYTAFQATESEPYSSNYAVLVKRFNGANWIPVGSTLTNNFPTKVIIQFDGSTPYVAYNELDTLGKTKLYVKKWNGVSWNTVGGELNLAPTTHASLHDFKIFSGKLYLSFDSSGKLNVKTFDGTNWLSVGSSNLNFTSSANVYTSNLEINPKGTIYLGWSETPTGSSSPIKYLGHFVGPNLKLDFSDNSLNGYVFDFSFIGANPYIAQTNSGRSWIRKYE</sequence>
<reference evidence="1 2" key="1">
    <citation type="submission" date="2019-03" db="EMBL/GenBank/DDBJ databases">
        <title>Genomic Encyclopedia of Archaeal and Bacterial Type Strains, Phase II (KMG-II): from individual species to whole genera.</title>
        <authorList>
            <person name="Goeker M."/>
        </authorList>
    </citation>
    <scope>NUCLEOTIDE SEQUENCE [LARGE SCALE GENOMIC DNA]</scope>
    <source>
        <strain evidence="1 2">DSM 21537</strain>
    </source>
</reference>
<keyword evidence="2" id="KW-1185">Reference proteome</keyword>